<evidence type="ECO:0000313" key="1">
    <source>
        <dbReference type="EMBL" id="VAX30371.1"/>
    </source>
</evidence>
<name>A0A3B1CV49_9ZZZZ</name>
<accession>A0A3B1CV49</accession>
<proteinExistence type="predicted"/>
<reference evidence="1" key="1">
    <citation type="submission" date="2018-06" db="EMBL/GenBank/DDBJ databases">
        <authorList>
            <person name="Zhirakovskaya E."/>
        </authorList>
    </citation>
    <scope>NUCLEOTIDE SEQUENCE</scope>
</reference>
<sequence>FEVLEIIGKERAIKRLDRAIEGI</sequence>
<dbReference type="AlphaFoldDB" id="A0A3B1CV49"/>
<dbReference type="EMBL" id="UOGH01000161">
    <property type="protein sequence ID" value="VAX30371.1"/>
    <property type="molecule type" value="Genomic_DNA"/>
</dbReference>
<organism evidence="1">
    <name type="scientific">hydrothermal vent metagenome</name>
    <dbReference type="NCBI Taxonomy" id="652676"/>
    <lineage>
        <taxon>unclassified sequences</taxon>
        <taxon>metagenomes</taxon>
        <taxon>ecological metagenomes</taxon>
    </lineage>
</organism>
<dbReference type="InterPro" id="IPR020751">
    <property type="entry name" value="aa-tRNA-synth_I_codon-bd_sub2"/>
</dbReference>
<gene>
    <name evidence="1" type="ORF">MNBD_NITROSPIRAE02-721</name>
</gene>
<dbReference type="Gene3D" id="1.10.10.350">
    <property type="match status" value="1"/>
</dbReference>
<protein>
    <submittedName>
        <fullName evidence="1">Uncharacterized protein</fullName>
    </submittedName>
</protein>
<feature type="non-terminal residue" evidence="1">
    <location>
        <position position="1"/>
    </location>
</feature>